<dbReference type="Gene3D" id="3.90.79.20">
    <property type="match status" value="1"/>
</dbReference>
<dbReference type="EMBL" id="QQAX01000010">
    <property type="protein sequence ID" value="RDI43783.1"/>
    <property type="molecule type" value="Genomic_DNA"/>
</dbReference>
<dbReference type="Pfam" id="PF09296">
    <property type="entry name" value="NUDIX-like"/>
    <property type="match status" value="1"/>
</dbReference>
<dbReference type="InterPro" id="IPR015376">
    <property type="entry name" value="Znr_NADH_PPase"/>
</dbReference>
<dbReference type="SUPFAM" id="SSF55811">
    <property type="entry name" value="Nudix"/>
    <property type="match status" value="2"/>
</dbReference>
<dbReference type="InterPro" id="IPR020476">
    <property type="entry name" value="Nudix_hydrolase"/>
</dbReference>
<comment type="caution">
    <text evidence="9">The sequence shown here is derived from an EMBL/GenBank/DDBJ whole genome shotgun (WGS) entry which is preliminary data.</text>
</comment>
<keyword evidence="10" id="KW-1185">Reference proteome</keyword>
<dbReference type="InterPro" id="IPR020084">
    <property type="entry name" value="NUDIX_hydrolase_CS"/>
</dbReference>
<evidence type="ECO:0000256" key="6">
    <source>
        <dbReference type="ARBA" id="ARBA00023027"/>
    </source>
</evidence>
<dbReference type="Proteomes" id="UP000254720">
    <property type="component" value="Unassembled WGS sequence"/>
</dbReference>
<evidence type="ECO:0000256" key="3">
    <source>
        <dbReference type="ARBA" id="ARBA00022723"/>
    </source>
</evidence>
<dbReference type="Pfam" id="PF09297">
    <property type="entry name" value="Zn_ribbon_NUD"/>
    <property type="match status" value="1"/>
</dbReference>
<dbReference type="EC" id="3.6.1.22" evidence="2"/>
<dbReference type="PANTHER" id="PTHR11383:SF3">
    <property type="entry name" value="NAD(P)H PYROPHOSPHATASE NUDT13, MITOCHONDRIAL"/>
    <property type="match status" value="1"/>
</dbReference>
<dbReference type="GO" id="GO:0016787">
    <property type="term" value="F:hydrolase activity"/>
    <property type="evidence" value="ECO:0007669"/>
    <property type="project" value="UniProtKB-KW"/>
</dbReference>
<organism evidence="9 10">
    <name type="scientific">Aquicella lusitana</name>
    <dbReference type="NCBI Taxonomy" id="254246"/>
    <lineage>
        <taxon>Bacteria</taxon>
        <taxon>Pseudomonadati</taxon>
        <taxon>Pseudomonadota</taxon>
        <taxon>Gammaproteobacteria</taxon>
        <taxon>Legionellales</taxon>
        <taxon>Coxiellaceae</taxon>
        <taxon>Aquicella</taxon>
    </lineage>
</organism>
<keyword evidence="6" id="KW-0520">NAD</keyword>
<dbReference type="Gene3D" id="3.90.79.10">
    <property type="entry name" value="Nucleoside Triphosphate Pyrophosphohydrolase"/>
    <property type="match status" value="1"/>
</dbReference>
<evidence type="ECO:0000256" key="7">
    <source>
        <dbReference type="RuleBase" id="RU003476"/>
    </source>
</evidence>
<evidence type="ECO:0000313" key="9">
    <source>
        <dbReference type="EMBL" id="RDI43783.1"/>
    </source>
</evidence>
<sequence length="270" mass="30211">MTSPASKKLSYWLVFQNDCLLIAKNDTAHKLLTASAINELIAAFSRQHLLAQFDDFDIYCAELATESSLPQSIDPIPFRKALESLGTDWYSIAAKARAIINWDKNHQYCGRCGHPTELKTGAFERHCPACSLVFYPRISPSIIVLIQKGDHILMARSHHFLPGVYGLIAGFVEAGENVEEAVHREVKEEVGIEIKNLRYFGSQAWPFPDSLMIAFTAEYAAGDLMINPSEIEEAGWYHIDHLPGRPSSSISIARKLINHFIEQQKGKSPV</sequence>
<proteinExistence type="inferred from homology"/>
<keyword evidence="5" id="KW-0460">Magnesium</keyword>
<comment type="cofactor">
    <cofactor evidence="1">
        <name>Mg(2+)</name>
        <dbReference type="ChEBI" id="CHEBI:18420"/>
    </cofactor>
</comment>
<name>A0A370GPA6_9COXI</name>
<dbReference type="PRINTS" id="PR00502">
    <property type="entry name" value="NUDIXFAMILY"/>
</dbReference>
<dbReference type="RefSeq" id="WP_114834340.1">
    <property type="nucleotide sequence ID" value="NZ_LR699115.1"/>
</dbReference>
<dbReference type="Pfam" id="PF00293">
    <property type="entry name" value="NUDIX"/>
    <property type="match status" value="1"/>
</dbReference>
<dbReference type="NCBIfam" id="NF001299">
    <property type="entry name" value="PRK00241.1"/>
    <property type="match status" value="1"/>
</dbReference>
<dbReference type="InterPro" id="IPR015797">
    <property type="entry name" value="NUDIX_hydrolase-like_dom_sf"/>
</dbReference>
<comment type="similarity">
    <text evidence="7">Belongs to the Nudix hydrolase family.</text>
</comment>
<dbReference type="InterPro" id="IPR015375">
    <property type="entry name" value="NADH_PPase-like_N"/>
</dbReference>
<dbReference type="PROSITE" id="PS00893">
    <property type="entry name" value="NUDIX_BOX"/>
    <property type="match status" value="1"/>
</dbReference>
<evidence type="ECO:0000256" key="2">
    <source>
        <dbReference type="ARBA" id="ARBA00012381"/>
    </source>
</evidence>
<protein>
    <recommendedName>
        <fullName evidence="2">NAD(+) diphosphatase</fullName>
        <ecNumber evidence="2">3.6.1.22</ecNumber>
    </recommendedName>
</protein>
<dbReference type="OrthoDB" id="9791656at2"/>
<reference evidence="9 10" key="1">
    <citation type="submission" date="2018-07" db="EMBL/GenBank/DDBJ databases">
        <title>Genomic Encyclopedia of Type Strains, Phase IV (KMG-IV): sequencing the most valuable type-strain genomes for metagenomic binning, comparative biology and taxonomic classification.</title>
        <authorList>
            <person name="Goeker M."/>
        </authorList>
    </citation>
    <scope>NUCLEOTIDE SEQUENCE [LARGE SCALE GENOMIC DNA]</scope>
    <source>
        <strain evidence="9 10">DSM 16500</strain>
    </source>
</reference>
<dbReference type="InterPro" id="IPR000086">
    <property type="entry name" value="NUDIX_hydrolase_dom"/>
</dbReference>
<keyword evidence="4 7" id="KW-0378">Hydrolase</keyword>
<dbReference type="CDD" id="cd03429">
    <property type="entry name" value="NUDIX_NADH_pyrophosphatase_Nudt13"/>
    <property type="match status" value="1"/>
</dbReference>
<dbReference type="GO" id="GO:0046872">
    <property type="term" value="F:metal ion binding"/>
    <property type="evidence" value="ECO:0007669"/>
    <property type="project" value="UniProtKB-KW"/>
</dbReference>
<dbReference type="PANTHER" id="PTHR11383">
    <property type="entry name" value="NUCLEOSIDE DIPHOSPHATE-LINKED MOIETY X MOTIF 13"/>
    <property type="match status" value="1"/>
</dbReference>
<evidence type="ECO:0000313" key="10">
    <source>
        <dbReference type="Proteomes" id="UP000254720"/>
    </source>
</evidence>
<keyword evidence="3" id="KW-0479">Metal-binding</keyword>
<dbReference type="AlphaFoldDB" id="A0A370GPA6"/>
<evidence type="ECO:0000256" key="1">
    <source>
        <dbReference type="ARBA" id="ARBA00001946"/>
    </source>
</evidence>
<feature type="domain" description="Nudix hydrolase" evidence="8">
    <location>
        <begin position="136"/>
        <end position="260"/>
    </location>
</feature>
<evidence type="ECO:0000259" key="8">
    <source>
        <dbReference type="PROSITE" id="PS51462"/>
    </source>
</evidence>
<gene>
    <name evidence="9" type="ORF">C8D86_11053</name>
</gene>
<accession>A0A370GPA6</accession>
<evidence type="ECO:0000256" key="4">
    <source>
        <dbReference type="ARBA" id="ARBA00022801"/>
    </source>
</evidence>
<evidence type="ECO:0000256" key="5">
    <source>
        <dbReference type="ARBA" id="ARBA00022842"/>
    </source>
</evidence>
<dbReference type="InterPro" id="IPR049734">
    <property type="entry name" value="NudC-like_C"/>
</dbReference>
<dbReference type="PROSITE" id="PS51462">
    <property type="entry name" value="NUDIX"/>
    <property type="match status" value="1"/>
</dbReference>